<feature type="domain" description="Mur ligase C-terminal" evidence="22">
    <location>
        <begin position="354"/>
        <end position="472"/>
    </location>
</feature>
<keyword evidence="8" id="KW-0436">Ligase</keyword>
<evidence type="ECO:0000256" key="7">
    <source>
        <dbReference type="ARBA" id="ARBA00019357"/>
    </source>
</evidence>
<evidence type="ECO:0000256" key="10">
    <source>
        <dbReference type="ARBA" id="ARBA00022741"/>
    </source>
</evidence>
<dbReference type="Gene3D" id="3.90.190.20">
    <property type="entry name" value="Mur ligase, C-terminal domain"/>
    <property type="match status" value="1"/>
</dbReference>
<evidence type="ECO:0000256" key="19">
    <source>
        <dbReference type="ARBA" id="ARBA00049035"/>
    </source>
</evidence>
<evidence type="ECO:0000256" key="15">
    <source>
        <dbReference type="ARBA" id="ARBA00030592"/>
    </source>
</evidence>
<comment type="catalytic activity">
    <reaction evidence="20">
        <text>7,8-dihydropteroate + L-glutamate + ATP = 7,8-dihydrofolate + ADP + phosphate + H(+)</text>
        <dbReference type="Rhea" id="RHEA:23584"/>
        <dbReference type="ChEBI" id="CHEBI:15378"/>
        <dbReference type="ChEBI" id="CHEBI:17839"/>
        <dbReference type="ChEBI" id="CHEBI:29985"/>
        <dbReference type="ChEBI" id="CHEBI:30616"/>
        <dbReference type="ChEBI" id="CHEBI:43474"/>
        <dbReference type="ChEBI" id="CHEBI:57451"/>
        <dbReference type="ChEBI" id="CHEBI:456216"/>
        <dbReference type="EC" id="6.3.2.12"/>
    </reaction>
</comment>
<comment type="catalytic activity">
    <reaction evidence="18">
        <text>10-formyltetrahydrofolyl-(gamma-L-Glu)(n) + L-glutamate + ATP = 10-formyltetrahydrofolyl-(gamma-L-Glu)(n+1) + ADP + phosphate + H(+)</text>
        <dbReference type="Rhea" id="RHEA:51904"/>
        <dbReference type="Rhea" id="RHEA-COMP:13088"/>
        <dbReference type="Rhea" id="RHEA-COMP:14300"/>
        <dbReference type="ChEBI" id="CHEBI:15378"/>
        <dbReference type="ChEBI" id="CHEBI:29985"/>
        <dbReference type="ChEBI" id="CHEBI:30616"/>
        <dbReference type="ChEBI" id="CHEBI:43474"/>
        <dbReference type="ChEBI" id="CHEBI:134413"/>
        <dbReference type="ChEBI" id="CHEBI:456216"/>
        <dbReference type="EC" id="6.3.2.17"/>
    </reaction>
</comment>
<dbReference type="Pfam" id="PF08245">
    <property type="entry name" value="Mur_ligase_M"/>
    <property type="match status" value="1"/>
</dbReference>
<name>A0ABS9RUF9_9GAMM</name>
<dbReference type="PANTHER" id="PTHR11136:SF0">
    <property type="entry name" value="DIHYDROFOLATE SYNTHETASE-RELATED"/>
    <property type="match status" value="1"/>
</dbReference>
<gene>
    <name evidence="24" type="ORF">MKP05_10105</name>
</gene>
<dbReference type="InterPro" id="IPR036565">
    <property type="entry name" value="Mur-like_cat_sf"/>
</dbReference>
<comment type="function">
    <text evidence="1">Functions in two distinct reactions of the de novo folate biosynthetic pathway. Catalyzes the addition of a glutamate residue to dihydropteroate (7,8-dihydropteroate or H2Pte) to form dihydrofolate (7,8-dihydrofolate monoglutamate or H2Pte-Glu). Also catalyzes successive additions of L-glutamate to tetrahydrofolate or 10-formyltetrahydrofolate or 5,10-methylenetetrahydrofolate, leading to folylpolyglutamate derivatives.</text>
</comment>
<comment type="catalytic activity">
    <reaction evidence="17">
        <text>(6S)-5,6,7,8-tetrahydrofolyl-(gamma-L-Glu)(n) + L-glutamate + ATP = (6S)-5,6,7,8-tetrahydrofolyl-(gamma-L-Glu)(n+1) + ADP + phosphate + H(+)</text>
        <dbReference type="Rhea" id="RHEA:10580"/>
        <dbReference type="Rhea" id="RHEA-COMP:14738"/>
        <dbReference type="Rhea" id="RHEA-COMP:14740"/>
        <dbReference type="ChEBI" id="CHEBI:15378"/>
        <dbReference type="ChEBI" id="CHEBI:29985"/>
        <dbReference type="ChEBI" id="CHEBI:30616"/>
        <dbReference type="ChEBI" id="CHEBI:43474"/>
        <dbReference type="ChEBI" id="CHEBI:141005"/>
        <dbReference type="ChEBI" id="CHEBI:456216"/>
        <dbReference type="EC" id="6.3.2.17"/>
    </reaction>
</comment>
<evidence type="ECO:0000256" key="8">
    <source>
        <dbReference type="ARBA" id="ARBA00022598"/>
    </source>
</evidence>
<dbReference type="InterPro" id="IPR036615">
    <property type="entry name" value="Mur_ligase_C_dom_sf"/>
</dbReference>
<evidence type="ECO:0000256" key="21">
    <source>
        <dbReference type="SAM" id="MobiDB-lite"/>
    </source>
</evidence>
<organism evidence="24 25">
    <name type="scientific">Halomonas flagellata</name>
    <dbReference type="NCBI Taxonomy" id="2920385"/>
    <lineage>
        <taxon>Bacteria</taxon>
        <taxon>Pseudomonadati</taxon>
        <taxon>Pseudomonadota</taxon>
        <taxon>Gammaproteobacteria</taxon>
        <taxon>Oceanospirillales</taxon>
        <taxon>Halomonadaceae</taxon>
        <taxon>Halomonas</taxon>
    </lineage>
</organism>
<dbReference type="InterPro" id="IPR013221">
    <property type="entry name" value="Mur_ligase_cen"/>
</dbReference>
<dbReference type="EC" id="6.3.2.17" evidence="6"/>
<evidence type="ECO:0000256" key="13">
    <source>
        <dbReference type="ARBA" id="ARBA00022909"/>
    </source>
</evidence>
<dbReference type="InterPro" id="IPR001645">
    <property type="entry name" value="Folylpolyglutamate_synth"/>
</dbReference>
<dbReference type="RefSeq" id="WP_240568171.1">
    <property type="nucleotide sequence ID" value="NZ_JAKVPY010000010.1"/>
</dbReference>
<evidence type="ECO:0000256" key="1">
    <source>
        <dbReference type="ARBA" id="ARBA00002714"/>
    </source>
</evidence>
<comment type="pathway">
    <text evidence="3">Cofactor biosynthesis; tetrahydrofolylpolyglutamate biosynthesis.</text>
</comment>
<dbReference type="InterPro" id="IPR004101">
    <property type="entry name" value="Mur_ligase_C"/>
</dbReference>
<evidence type="ECO:0000256" key="4">
    <source>
        <dbReference type="ARBA" id="ARBA00008276"/>
    </source>
</evidence>
<feature type="region of interest" description="Disordered" evidence="21">
    <location>
        <begin position="249"/>
        <end position="301"/>
    </location>
</feature>
<evidence type="ECO:0000256" key="16">
    <source>
        <dbReference type="ARBA" id="ARBA00032510"/>
    </source>
</evidence>
<comment type="pathway">
    <text evidence="2">Cofactor biosynthesis; tetrahydrofolate biosynthesis; 7,8-dihydrofolate from 2-amino-4-hydroxy-6-hydroxymethyl-7,8-dihydropteridine diphosphate and 4-aminobenzoate: step 2/2.</text>
</comment>
<comment type="catalytic activity">
    <reaction evidence="19">
        <text>(6R)-5,10-methylenetetrahydrofolyl-(gamma-L-Glu)(n) + L-glutamate + ATP = (6R)-5,10-methylenetetrahydrofolyl-(gamma-L-Glu)(n+1) + ADP + phosphate + H(+)</text>
        <dbReference type="Rhea" id="RHEA:51912"/>
        <dbReference type="Rhea" id="RHEA-COMP:13257"/>
        <dbReference type="Rhea" id="RHEA-COMP:13258"/>
        <dbReference type="ChEBI" id="CHEBI:15378"/>
        <dbReference type="ChEBI" id="CHEBI:29985"/>
        <dbReference type="ChEBI" id="CHEBI:30616"/>
        <dbReference type="ChEBI" id="CHEBI:43474"/>
        <dbReference type="ChEBI" id="CHEBI:136572"/>
        <dbReference type="ChEBI" id="CHEBI:456216"/>
        <dbReference type="EC" id="6.3.2.17"/>
    </reaction>
</comment>
<dbReference type="SUPFAM" id="SSF53623">
    <property type="entry name" value="MurD-like peptide ligases, catalytic domain"/>
    <property type="match status" value="1"/>
</dbReference>
<evidence type="ECO:0000256" key="20">
    <source>
        <dbReference type="ARBA" id="ARBA00049161"/>
    </source>
</evidence>
<feature type="domain" description="Mur ligase central" evidence="23">
    <location>
        <begin position="53"/>
        <end position="195"/>
    </location>
</feature>
<evidence type="ECO:0000256" key="5">
    <source>
        <dbReference type="ARBA" id="ARBA00013023"/>
    </source>
</evidence>
<reference evidence="24 25" key="1">
    <citation type="submission" date="2022-02" db="EMBL/GenBank/DDBJ databases">
        <title>Halomonas fukangensis sp. nov., a halophilic bacterium isolated from a bulk soil of Kalidium foliatum at Fukang.</title>
        <authorList>
            <person name="Huang Y."/>
        </authorList>
    </citation>
    <scope>NUCLEOTIDE SEQUENCE [LARGE SCALE GENOMIC DNA]</scope>
    <source>
        <strain evidence="24 25">EGI 63088</strain>
    </source>
</reference>
<sequence length="499" mass="52227">MSDAALPTSLDAWLARLEAAHPVGIDLGLERVAEVARRMGLLEAPIAGRVITVAGTNGKGSTVAMLEALARAHGVSTAAYTSPHLLRYNERLRLDGKEAGDALLIAGFEAVEAARLDGEPVSLTYFEVGTLGALWAIARRPPDLAILEVGLGGRLDAVNVIDPDVAVVTTVARDHAAFLGDDLQGIGREKAGILRAGRPAVLGSTTLPASVKAVASELGARVYALDEAFWRQGDGEGWGFSGRVAEVAPLGSDPLDEKGPQQRLSMRASEPMGSDPKGYPPSERNCPPPVSDPTGEVAHQARPDSRGVLALGGLPDPGLPLDNAATALQALALAGVPLELGACRRALCRVALPGRMQWLGRWCLDVGHNPHAATYLAERLLVRPCDGRTIALLGMLGDKDADGVMAALAPAVDAWVPVGLAGERARTADDLAERLVARGEEVWHRAASPAEGAAWLAARLAPEDRVLVCGSFFTVGEVLAWWQSSAQTEADETTIEGAP</sequence>
<dbReference type="Pfam" id="PF02875">
    <property type="entry name" value="Mur_ligase_C"/>
    <property type="match status" value="1"/>
</dbReference>
<evidence type="ECO:0000259" key="23">
    <source>
        <dbReference type="Pfam" id="PF08245"/>
    </source>
</evidence>
<evidence type="ECO:0000256" key="9">
    <source>
        <dbReference type="ARBA" id="ARBA00022723"/>
    </source>
</evidence>
<evidence type="ECO:0000313" key="24">
    <source>
        <dbReference type="EMBL" id="MCH4563482.1"/>
    </source>
</evidence>
<keyword evidence="13" id="KW-0289">Folate biosynthesis</keyword>
<dbReference type="Gene3D" id="3.40.1190.10">
    <property type="entry name" value="Mur-like, catalytic domain"/>
    <property type="match status" value="1"/>
</dbReference>
<dbReference type="EMBL" id="JAKVPY010000010">
    <property type="protein sequence ID" value="MCH4563482.1"/>
    <property type="molecule type" value="Genomic_DNA"/>
</dbReference>
<dbReference type="NCBIfam" id="TIGR01499">
    <property type="entry name" value="folC"/>
    <property type="match status" value="1"/>
</dbReference>
<protein>
    <recommendedName>
        <fullName evidence="7">Dihydrofolate synthase/folylpolyglutamate synthase</fullName>
        <ecNumber evidence="5">6.3.2.12</ecNumber>
        <ecNumber evidence="6">6.3.2.17</ecNumber>
    </recommendedName>
    <alternativeName>
        <fullName evidence="16">Folylpoly-gamma-glutamate synthetase-dihydrofolate synthetase</fullName>
    </alternativeName>
    <alternativeName>
        <fullName evidence="14">Folylpolyglutamate synthetase</fullName>
    </alternativeName>
    <alternativeName>
        <fullName evidence="15">Tetrahydrofolylpolyglutamate synthase</fullName>
    </alternativeName>
</protein>
<evidence type="ECO:0000256" key="18">
    <source>
        <dbReference type="ARBA" id="ARBA00047808"/>
    </source>
</evidence>
<comment type="similarity">
    <text evidence="4">Belongs to the folylpolyglutamate synthase family.</text>
</comment>
<accession>A0ABS9RUF9</accession>
<evidence type="ECO:0000256" key="6">
    <source>
        <dbReference type="ARBA" id="ARBA00013025"/>
    </source>
</evidence>
<dbReference type="PANTHER" id="PTHR11136">
    <property type="entry name" value="FOLYLPOLYGLUTAMATE SYNTHASE-RELATED"/>
    <property type="match status" value="1"/>
</dbReference>
<evidence type="ECO:0000256" key="14">
    <source>
        <dbReference type="ARBA" id="ARBA00030048"/>
    </source>
</evidence>
<keyword evidence="12" id="KW-0460">Magnesium</keyword>
<keyword evidence="10" id="KW-0547">Nucleotide-binding</keyword>
<evidence type="ECO:0000313" key="25">
    <source>
        <dbReference type="Proteomes" id="UP001202117"/>
    </source>
</evidence>
<keyword evidence="9" id="KW-0479">Metal-binding</keyword>
<evidence type="ECO:0000256" key="17">
    <source>
        <dbReference type="ARBA" id="ARBA00047493"/>
    </source>
</evidence>
<comment type="caution">
    <text evidence="24">The sequence shown here is derived from an EMBL/GenBank/DDBJ whole genome shotgun (WGS) entry which is preliminary data.</text>
</comment>
<evidence type="ECO:0000259" key="22">
    <source>
        <dbReference type="Pfam" id="PF02875"/>
    </source>
</evidence>
<evidence type="ECO:0000256" key="2">
    <source>
        <dbReference type="ARBA" id="ARBA00004799"/>
    </source>
</evidence>
<keyword evidence="11" id="KW-0067">ATP-binding</keyword>
<dbReference type="SUPFAM" id="SSF53244">
    <property type="entry name" value="MurD-like peptide ligases, peptide-binding domain"/>
    <property type="match status" value="1"/>
</dbReference>
<evidence type="ECO:0000256" key="3">
    <source>
        <dbReference type="ARBA" id="ARBA00005150"/>
    </source>
</evidence>
<keyword evidence="25" id="KW-1185">Reference proteome</keyword>
<dbReference type="Proteomes" id="UP001202117">
    <property type="component" value="Unassembled WGS sequence"/>
</dbReference>
<evidence type="ECO:0000256" key="12">
    <source>
        <dbReference type="ARBA" id="ARBA00022842"/>
    </source>
</evidence>
<proteinExistence type="inferred from homology"/>
<evidence type="ECO:0000256" key="11">
    <source>
        <dbReference type="ARBA" id="ARBA00022840"/>
    </source>
</evidence>
<dbReference type="EC" id="6.3.2.12" evidence="5"/>